<evidence type="ECO:0000313" key="1">
    <source>
        <dbReference type="EnsemblPlants" id="AVESA.00010b.r2.6AG1062910.1.CDS"/>
    </source>
</evidence>
<organism evidence="1 2">
    <name type="scientific">Avena sativa</name>
    <name type="common">Oat</name>
    <dbReference type="NCBI Taxonomy" id="4498"/>
    <lineage>
        <taxon>Eukaryota</taxon>
        <taxon>Viridiplantae</taxon>
        <taxon>Streptophyta</taxon>
        <taxon>Embryophyta</taxon>
        <taxon>Tracheophyta</taxon>
        <taxon>Spermatophyta</taxon>
        <taxon>Magnoliopsida</taxon>
        <taxon>Liliopsida</taxon>
        <taxon>Poales</taxon>
        <taxon>Poaceae</taxon>
        <taxon>BOP clade</taxon>
        <taxon>Pooideae</taxon>
        <taxon>Poodae</taxon>
        <taxon>Poeae</taxon>
        <taxon>Poeae Chloroplast Group 1 (Aveneae type)</taxon>
        <taxon>Aveninae</taxon>
        <taxon>Avena</taxon>
    </lineage>
</organism>
<name>A0ACD5YZ01_AVESA</name>
<proteinExistence type="predicted"/>
<sequence>MAAAAVKPSLPPTPPPPPSRLVLAVLVFVRFVLASMLGFGRGLLFAAKALPYLCFATSWVFSAASAATVVARHACREGSGPLVFLEALKSAALQASLCVFFLFLALVAVMLCGLCLVSLVAAVSRPGPEFKKSAFGAITQESAQEPIKLPRAAVLGLLADLPFILLIVAGILVMVMSSHVEGSTSQGEIIGSMIMDVGSFGIHAISCLVIIPALALDIWRNGRSDRKAGLPVAHC</sequence>
<reference evidence="1" key="1">
    <citation type="submission" date="2021-05" db="EMBL/GenBank/DDBJ databases">
        <authorList>
            <person name="Scholz U."/>
            <person name="Mascher M."/>
            <person name="Fiebig A."/>
        </authorList>
    </citation>
    <scope>NUCLEOTIDE SEQUENCE [LARGE SCALE GENOMIC DNA]</scope>
</reference>
<accession>A0ACD5YZ01</accession>
<dbReference type="EnsemblPlants" id="AVESA.00010b.r2.6AG1062910.1">
    <property type="protein sequence ID" value="AVESA.00010b.r2.6AG1062910.1.CDS"/>
    <property type="gene ID" value="AVESA.00010b.r2.6AG1062910"/>
</dbReference>
<reference evidence="1" key="2">
    <citation type="submission" date="2025-09" db="UniProtKB">
        <authorList>
            <consortium name="EnsemblPlants"/>
        </authorList>
    </citation>
    <scope>IDENTIFICATION</scope>
</reference>
<protein>
    <submittedName>
        <fullName evidence="1">Uncharacterized protein</fullName>
    </submittedName>
</protein>
<evidence type="ECO:0000313" key="2">
    <source>
        <dbReference type="Proteomes" id="UP001732700"/>
    </source>
</evidence>
<dbReference type="Proteomes" id="UP001732700">
    <property type="component" value="Chromosome 6A"/>
</dbReference>
<keyword evidence="2" id="KW-1185">Reference proteome</keyword>